<protein>
    <recommendedName>
        <fullName evidence="1">DRTGG domain-containing protein</fullName>
    </recommendedName>
</protein>
<comment type="caution">
    <text evidence="2">The sequence shown here is derived from an EMBL/GenBank/DDBJ whole genome shotgun (WGS) entry which is preliminary data.</text>
</comment>
<dbReference type="InterPro" id="IPR028979">
    <property type="entry name" value="Ser_kin/Pase_Hpr-like_N_sf"/>
</dbReference>
<dbReference type="Pfam" id="PF07085">
    <property type="entry name" value="DRTGG"/>
    <property type="match status" value="1"/>
</dbReference>
<organism evidence="2">
    <name type="scientific">bioreactor metagenome</name>
    <dbReference type="NCBI Taxonomy" id="1076179"/>
    <lineage>
        <taxon>unclassified sequences</taxon>
        <taxon>metagenomes</taxon>
        <taxon>ecological metagenomes</taxon>
    </lineage>
</organism>
<accession>A0A645FAK1</accession>
<dbReference type="Gene3D" id="3.40.1390.20">
    <property type="entry name" value="HprK N-terminal domain-like"/>
    <property type="match status" value="1"/>
</dbReference>
<dbReference type="EMBL" id="VSSQ01056504">
    <property type="protein sequence ID" value="MPN10359.1"/>
    <property type="molecule type" value="Genomic_DNA"/>
</dbReference>
<reference evidence="2" key="1">
    <citation type="submission" date="2019-08" db="EMBL/GenBank/DDBJ databases">
        <authorList>
            <person name="Kucharzyk K."/>
            <person name="Murdoch R.W."/>
            <person name="Higgins S."/>
            <person name="Loffler F."/>
        </authorList>
    </citation>
    <scope>NUCLEOTIDE SEQUENCE</scope>
</reference>
<dbReference type="SUPFAM" id="SSF75138">
    <property type="entry name" value="HprK N-terminal domain-like"/>
    <property type="match status" value="1"/>
</dbReference>
<feature type="domain" description="DRTGG" evidence="1">
    <location>
        <begin position="5"/>
        <end position="105"/>
    </location>
</feature>
<dbReference type="AlphaFoldDB" id="A0A645FAK1"/>
<sequence>MTVKELIEKMNLTVLAGDDALDKAVDGCYCGDLLSWVMSRGKEGNVWITVMGNINSIAVAVLNDVSCIILSEHAALNEDAKMRAQAENIPVLQSSRNTYELAKEFSKIVA</sequence>
<evidence type="ECO:0000259" key="1">
    <source>
        <dbReference type="Pfam" id="PF07085"/>
    </source>
</evidence>
<evidence type="ECO:0000313" key="2">
    <source>
        <dbReference type="EMBL" id="MPN10359.1"/>
    </source>
</evidence>
<dbReference type="InterPro" id="IPR010766">
    <property type="entry name" value="DRTGG"/>
</dbReference>
<proteinExistence type="predicted"/>
<name>A0A645FAK1_9ZZZZ</name>
<gene>
    <name evidence="2" type="ORF">SDC9_157654</name>
</gene>